<evidence type="ECO:0000259" key="3">
    <source>
        <dbReference type="Pfam" id="PF07811"/>
    </source>
</evidence>
<feature type="domain" description="TadE-like" evidence="3">
    <location>
        <begin position="39"/>
        <end position="81"/>
    </location>
</feature>
<evidence type="ECO:0000313" key="5">
    <source>
        <dbReference type="Proteomes" id="UP001344658"/>
    </source>
</evidence>
<evidence type="ECO:0000256" key="2">
    <source>
        <dbReference type="SAM" id="Phobius"/>
    </source>
</evidence>
<dbReference type="InterPro" id="IPR012495">
    <property type="entry name" value="TadE-like_dom"/>
</dbReference>
<feature type="transmembrane region" description="Helical" evidence="2">
    <location>
        <begin position="38"/>
        <end position="62"/>
    </location>
</feature>
<organism evidence="4 5">
    <name type="scientific">Actinacidiphila polyblastidii</name>
    <dbReference type="NCBI Taxonomy" id="3110430"/>
    <lineage>
        <taxon>Bacteria</taxon>
        <taxon>Bacillati</taxon>
        <taxon>Actinomycetota</taxon>
        <taxon>Actinomycetes</taxon>
        <taxon>Kitasatosporales</taxon>
        <taxon>Streptomycetaceae</taxon>
        <taxon>Actinacidiphila</taxon>
    </lineage>
</organism>
<gene>
    <name evidence="4" type="ORF">V2S66_26145</name>
</gene>
<sequence>MTGRGATAVLAWPRRRRTGPGPGQGQGLGQGDAERADAGIATIEVVILAPLLVLFILVLLGLGQMVDARSSLDGAARDAARAGSLQGDLGTAKSQARSAVTDDLSGICLSGSVRVTYQGTDWRPQQGVFAVQVTCRVRGLASVGFGPKTTMKGTFSSPLDPYRRLTGG</sequence>
<dbReference type="Proteomes" id="UP001344658">
    <property type="component" value="Unassembled WGS sequence"/>
</dbReference>
<keyword evidence="2" id="KW-1133">Transmembrane helix</keyword>
<dbReference type="EMBL" id="JAZEWV010000029">
    <property type="protein sequence ID" value="MEE4545437.1"/>
    <property type="molecule type" value="Genomic_DNA"/>
</dbReference>
<name>A0ABU7PK54_9ACTN</name>
<dbReference type="RefSeq" id="WP_330799060.1">
    <property type="nucleotide sequence ID" value="NZ_JAZEWV010000029.1"/>
</dbReference>
<feature type="region of interest" description="Disordered" evidence="1">
    <location>
        <begin position="1"/>
        <end position="32"/>
    </location>
</feature>
<evidence type="ECO:0000256" key="1">
    <source>
        <dbReference type="SAM" id="MobiDB-lite"/>
    </source>
</evidence>
<protein>
    <submittedName>
        <fullName evidence="4">TadE/TadG family type IV pilus assembly protein</fullName>
    </submittedName>
</protein>
<reference evidence="4 5" key="1">
    <citation type="submission" date="2023-12" db="EMBL/GenBank/DDBJ databases">
        <title>Streptomyces sp. V4-01.</title>
        <authorList>
            <person name="Somphong A."/>
            <person name="Phongsopitanun W."/>
        </authorList>
    </citation>
    <scope>NUCLEOTIDE SEQUENCE [LARGE SCALE GENOMIC DNA]</scope>
    <source>
        <strain evidence="4 5">V4-01</strain>
    </source>
</reference>
<feature type="compositionally biased region" description="Gly residues" evidence="1">
    <location>
        <begin position="20"/>
        <end position="30"/>
    </location>
</feature>
<comment type="caution">
    <text evidence="4">The sequence shown here is derived from an EMBL/GenBank/DDBJ whole genome shotgun (WGS) entry which is preliminary data.</text>
</comment>
<accession>A0ABU7PK54</accession>
<proteinExistence type="predicted"/>
<keyword evidence="2" id="KW-0472">Membrane</keyword>
<keyword evidence="5" id="KW-1185">Reference proteome</keyword>
<evidence type="ECO:0000313" key="4">
    <source>
        <dbReference type="EMBL" id="MEE4545437.1"/>
    </source>
</evidence>
<keyword evidence="2" id="KW-0812">Transmembrane</keyword>
<dbReference type="Pfam" id="PF07811">
    <property type="entry name" value="TadE"/>
    <property type="match status" value="1"/>
</dbReference>